<dbReference type="SMART" id="SM01321">
    <property type="entry name" value="Y1_Tnp"/>
    <property type="match status" value="1"/>
</dbReference>
<comment type="caution">
    <text evidence="2">The sequence shown here is derived from an EMBL/GenBank/DDBJ whole genome shotgun (WGS) entry which is preliminary data.</text>
</comment>
<feature type="domain" description="Transposase IS200-like" evidence="1">
    <location>
        <begin position="9"/>
        <end position="123"/>
    </location>
</feature>
<dbReference type="EMBL" id="SMGQ01000012">
    <property type="protein sequence ID" value="TCK93234.1"/>
    <property type="molecule type" value="Genomic_DNA"/>
</dbReference>
<sequence>MPRVARIRQNGAYYHIMCRSASEFLLFRDDHDKIRYLQVLKKCLNEFNGILLSYCLMDNHLHLLLNPLNVDISKFMHKLNLSYAIYYNKKYNRRGHVFADRFNSKIITNEKYFFIASLYIHNNPKDLSPYYKKHPHKYPFSSFSYYLGLENDAFNMVNKKILFSMLNPHYTNALAHYIKLNNIYNKLCKKEPIISPDLTNILTNLSMNTYFDELKKENTYEYISGKYLPLVDVNPRDIIYAVTNYFNISNPDLLREKYNRNILDYKSICIIMLRSFCDLTRKQICSLFGNMTISNVYYLSNRGNKILDEQYNRKLLYKTILSDVS</sequence>
<keyword evidence="3" id="KW-1185">Reference proteome</keyword>
<dbReference type="PANTHER" id="PTHR34322:SF2">
    <property type="entry name" value="TRANSPOSASE IS200-LIKE DOMAIN-CONTAINING PROTEIN"/>
    <property type="match status" value="1"/>
</dbReference>
<dbReference type="GO" id="GO:0043565">
    <property type="term" value="F:sequence-specific DNA binding"/>
    <property type="evidence" value="ECO:0007669"/>
    <property type="project" value="InterPro"/>
</dbReference>
<dbReference type="InterPro" id="IPR010921">
    <property type="entry name" value="Trp_repressor/repl_initiator"/>
</dbReference>
<organism evidence="2 3">
    <name type="scientific">Natranaerovirga hydrolytica</name>
    <dbReference type="NCBI Taxonomy" id="680378"/>
    <lineage>
        <taxon>Bacteria</taxon>
        <taxon>Bacillati</taxon>
        <taxon>Bacillota</taxon>
        <taxon>Clostridia</taxon>
        <taxon>Lachnospirales</taxon>
        <taxon>Natranaerovirgaceae</taxon>
        <taxon>Natranaerovirga</taxon>
    </lineage>
</organism>
<dbReference type="SUPFAM" id="SSF48295">
    <property type="entry name" value="TrpR-like"/>
    <property type="match status" value="1"/>
</dbReference>
<evidence type="ECO:0000313" key="2">
    <source>
        <dbReference type="EMBL" id="TCK93234.1"/>
    </source>
</evidence>
<dbReference type="InterPro" id="IPR036515">
    <property type="entry name" value="Transposase_17_sf"/>
</dbReference>
<dbReference type="Proteomes" id="UP000294545">
    <property type="component" value="Unassembled WGS sequence"/>
</dbReference>
<dbReference type="Pfam" id="PF01797">
    <property type="entry name" value="Y1_Tnp"/>
    <property type="match status" value="1"/>
</dbReference>
<dbReference type="RefSeq" id="WP_165868545.1">
    <property type="nucleotide sequence ID" value="NZ_SMGQ01000012.1"/>
</dbReference>
<evidence type="ECO:0000313" key="3">
    <source>
        <dbReference type="Proteomes" id="UP000294545"/>
    </source>
</evidence>
<dbReference type="InterPro" id="IPR002686">
    <property type="entry name" value="Transposase_17"/>
</dbReference>
<dbReference type="PANTHER" id="PTHR34322">
    <property type="entry name" value="TRANSPOSASE, Y1_TNP DOMAIN-CONTAINING"/>
    <property type="match status" value="1"/>
</dbReference>
<dbReference type="SUPFAM" id="SSF143422">
    <property type="entry name" value="Transposase IS200-like"/>
    <property type="match status" value="1"/>
</dbReference>
<accession>A0A4R1MPK4</accession>
<dbReference type="Gene3D" id="3.30.70.1290">
    <property type="entry name" value="Transposase IS200-like"/>
    <property type="match status" value="1"/>
</dbReference>
<name>A0A4R1MPK4_9FIRM</name>
<reference evidence="2 3" key="1">
    <citation type="submission" date="2019-03" db="EMBL/GenBank/DDBJ databases">
        <title>Genomic Encyclopedia of Type Strains, Phase IV (KMG-IV): sequencing the most valuable type-strain genomes for metagenomic binning, comparative biology and taxonomic classification.</title>
        <authorList>
            <person name="Goeker M."/>
        </authorList>
    </citation>
    <scope>NUCLEOTIDE SEQUENCE [LARGE SCALE GENOMIC DNA]</scope>
    <source>
        <strain evidence="2 3">DSM 24176</strain>
    </source>
</reference>
<dbReference type="AlphaFoldDB" id="A0A4R1MPK4"/>
<proteinExistence type="predicted"/>
<evidence type="ECO:0000259" key="1">
    <source>
        <dbReference type="SMART" id="SM01321"/>
    </source>
</evidence>
<dbReference type="Gene3D" id="1.10.1750.10">
    <property type="match status" value="1"/>
</dbReference>
<dbReference type="GO" id="GO:0004803">
    <property type="term" value="F:transposase activity"/>
    <property type="evidence" value="ECO:0007669"/>
    <property type="project" value="InterPro"/>
</dbReference>
<dbReference type="GO" id="GO:0006313">
    <property type="term" value="P:DNA transposition"/>
    <property type="evidence" value="ECO:0007669"/>
    <property type="project" value="InterPro"/>
</dbReference>
<gene>
    <name evidence="2" type="ORF">EDC19_1425</name>
</gene>
<protein>
    <submittedName>
        <fullName evidence="2">REP element-mobilizing transposase RayT</fullName>
    </submittedName>
</protein>